<dbReference type="EMBL" id="HBUF01629165">
    <property type="protein sequence ID" value="CAG6782780.1"/>
    <property type="molecule type" value="Transcribed_RNA"/>
</dbReference>
<protein>
    <submittedName>
        <fullName evidence="1">Uncharacterized protein</fullName>
    </submittedName>
</protein>
<name>A0A8D9BD87_9HEMI</name>
<organism evidence="1">
    <name type="scientific">Cacopsylla melanoneura</name>
    <dbReference type="NCBI Taxonomy" id="428564"/>
    <lineage>
        <taxon>Eukaryota</taxon>
        <taxon>Metazoa</taxon>
        <taxon>Ecdysozoa</taxon>
        <taxon>Arthropoda</taxon>
        <taxon>Hexapoda</taxon>
        <taxon>Insecta</taxon>
        <taxon>Pterygota</taxon>
        <taxon>Neoptera</taxon>
        <taxon>Paraneoptera</taxon>
        <taxon>Hemiptera</taxon>
        <taxon>Sternorrhyncha</taxon>
        <taxon>Psylloidea</taxon>
        <taxon>Psyllidae</taxon>
        <taxon>Psyllinae</taxon>
        <taxon>Cacopsylla</taxon>
    </lineage>
</organism>
<proteinExistence type="predicted"/>
<evidence type="ECO:0000313" key="1">
    <source>
        <dbReference type="EMBL" id="CAG6782780.1"/>
    </source>
</evidence>
<accession>A0A8D9BD87</accession>
<dbReference type="AlphaFoldDB" id="A0A8D9BD87"/>
<sequence length="114" mass="13858">MIGKTRRDRIRNEDSLKQVGVEGVHQVISKARLRWCGHSRRMEEHRTTLYYYNYKLNEKRRRGRPRKRWSQIIAEDIRTRGHDPTEIEAEQKFLNRLWWRGLVSSRPILNEGTE</sequence>
<reference evidence="1" key="1">
    <citation type="submission" date="2021-05" db="EMBL/GenBank/DDBJ databases">
        <authorList>
            <person name="Alioto T."/>
            <person name="Alioto T."/>
            <person name="Gomez Garrido J."/>
        </authorList>
    </citation>
    <scope>NUCLEOTIDE SEQUENCE</scope>
</reference>